<evidence type="ECO:0000313" key="2">
    <source>
        <dbReference type="Proteomes" id="UP000789525"/>
    </source>
</evidence>
<dbReference type="EMBL" id="CAJVPT010025186">
    <property type="protein sequence ID" value="CAG8673921.1"/>
    <property type="molecule type" value="Genomic_DNA"/>
</dbReference>
<accession>A0ACA9NSD3</accession>
<sequence length="254" mass="28879">MPPAENSNAVYLLGKYDPRLATLPGKTARNKHSLGTDLQAGRGKKYLIQRWGDGTICDLTKEPRKVEIQFHCNPQSRDGIALVKEMYTCYYLIVIHTPRLCNDPAFHSKTSFNVNPIECWPIVSDAQYERSLENPPKSLESASQEEKSSATNAETKEDEESKMTDSTNKNDDHDSQLFRDKIKSEKLIAIVNMYTSKIKGQDVLIEGEEEQSGDHKRKVKFFFMDESGQIKPLENTESVLKQEKSSDKAQEEED</sequence>
<evidence type="ECO:0000313" key="1">
    <source>
        <dbReference type="EMBL" id="CAG8673921.1"/>
    </source>
</evidence>
<organism evidence="1 2">
    <name type="scientific">Acaulospora colombiana</name>
    <dbReference type="NCBI Taxonomy" id="27376"/>
    <lineage>
        <taxon>Eukaryota</taxon>
        <taxon>Fungi</taxon>
        <taxon>Fungi incertae sedis</taxon>
        <taxon>Mucoromycota</taxon>
        <taxon>Glomeromycotina</taxon>
        <taxon>Glomeromycetes</taxon>
        <taxon>Diversisporales</taxon>
        <taxon>Acaulosporaceae</taxon>
        <taxon>Acaulospora</taxon>
    </lineage>
</organism>
<keyword evidence="2" id="KW-1185">Reference proteome</keyword>
<name>A0ACA9NSD3_9GLOM</name>
<comment type="caution">
    <text evidence="1">The sequence shown here is derived from an EMBL/GenBank/DDBJ whole genome shotgun (WGS) entry which is preliminary data.</text>
</comment>
<dbReference type="Proteomes" id="UP000789525">
    <property type="component" value="Unassembled WGS sequence"/>
</dbReference>
<gene>
    <name evidence="1" type="ORF">ACOLOM_LOCUS9058</name>
</gene>
<proteinExistence type="predicted"/>
<protein>
    <submittedName>
        <fullName evidence="1">969_t:CDS:1</fullName>
    </submittedName>
</protein>
<reference evidence="1" key="1">
    <citation type="submission" date="2021-06" db="EMBL/GenBank/DDBJ databases">
        <authorList>
            <person name="Kallberg Y."/>
            <person name="Tangrot J."/>
            <person name="Rosling A."/>
        </authorList>
    </citation>
    <scope>NUCLEOTIDE SEQUENCE</scope>
    <source>
        <strain evidence="1">CL356</strain>
    </source>
</reference>